<comment type="caution">
    <text evidence="2">The sequence shown here is derived from an EMBL/GenBank/DDBJ whole genome shotgun (WGS) entry which is preliminary data.</text>
</comment>
<evidence type="ECO:0000313" key="2">
    <source>
        <dbReference type="EMBL" id="NEZ66901.1"/>
    </source>
</evidence>
<reference evidence="2 3" key="1">
    <citation type="journal article" date="2020" name="Microb. Ecol.">
        <title>Ecogenomics of the Marine Benthic Filamentous Cyanobacterium Adonisia.</title>
        <authorList>
            <person name="Walter J.M."/>
            <person name="Coutinho F.H."/>
            <person name="Leomil L."/>
            <person name="Hargreaves P.I."/>
            <person name="Campeao M.E."/>
            <person name="Vieira V.V."/>
            <person name="Silva B.S."/>
            <person name="Fistarol G.O."/>
            <person name="Salomon P.S."/>
            <person name="Sawabe T."/>
            <person name="Mino S."/>
            <person name="Hosokawa M."/>
            <person name="Miyashita H."/>
            <person name="Maruyama F."/>
            <person name="van Verk M.C."/>
            <person name="Dutilh B.E."/>
            <person name="Thompson C.C."/>
            <person name="Thompson F.L."/>
        </authorList>
    </citation>
    <scope>NUCLEOTIDE SEQUENCE [LARGE SCALE GENOMIC DNA]</scope>
    <source>
        <strain evidence="2 3">CCMR0082</strain>
    </source>
</reference>
<evidence type="ECO:0000256" key="1">
    <source>
        <dbReference type="SAM" id="MobiDB-lite"/>
    </source>
</evidence>
<accession>A0A6M0SG32</accession>
<dbReference type="AlphaFoldDB" id="A0A6M0SG32"/>
<evidence type="ECO:0000313" key="3">
    <source>
        <dbReference type="Proteomes" id="UP000473574"/>
    </source>
</evidence>
<feature type="region of interest" description="Disordered" evidence="1">
    <location>
        <begin position="51"/>
        <end position="73"/>
    </location>
</feature>
<proteinExistence type="predicted"/>
<sequence>MFLLGAITFLGSCAAASGPADRQDSVDRVADDVQVQDELVQEDIAAEGAIALNPDSNPDKLKPVTKAPSVASQPVSTDSGQVLFSCHTAEDKLIALYDRDTVIKYVFGPEEQPELVLDVPREEASTFQWQGIGRYENYSISIPNKDTAYIVSWARDRLDINQPAEAGVSVEIDGEYITTVDCVSDIIHNMIGVDLSPTQL</sequence>
<gene>
    <name evidence="2" type="ORF">D0962_29800</name>
</gene>
<protein>
    <submittedName>
        <fullName evidence="2">Uncharacterized protein</fullName>
    </submittedName>
</protein>
<organism evidence="2 3">
    <name type="scientific">Adonisia turfae CCMR0082</name>
    <dbReference type="NCBI Taxonomy" id="2304604"/>
    <lineage>
        <taxon>Bacteria</taxon>
        <taxon>Bacillati</taxon>
        <taxon>Cyanobacteriota</taxon>
        <taxon>Adonisia</taxon>
        <taxon>Adonisia turfae</taxon>
    </lineage>
</organism>
<name>A0A6M0SG32_9CYAN</name>
<dbReference type="Proteomes" id="UP000473574">
    <property type="component" value="Unassembled WGS sequence"/>
</dbReference>
<dbReference type="EMBL" id="QZCE01000002">
    <property type="protein sequence ID" value="NEZ66901.1"/>
    <property type="molecule type" value="Genomic_DNA"/>
</dbReference>